<dbReference type="Gene3D" id="2.40.128.150">
    <property type="entry name" value="Cysteine proteinases"/>
    <property type="match status" value="1"/>
</dbReference>
<evidence type="ECO:0000313" key="3">
    <source>
        <dbReference type="Proteomes" id="UP001067235"/>
    </source>
</evidence>
<dbReference type="Pfam" id="PF00797">
    <property type="entry name" value="Acetyltransf_2"/>
    <property type="match status" value="1"/>
</dbReference>
<dbReference type="PANTHER" id="PTHR11786:SF0">
    <property type="entry name" value="ARYLAMINE N-ACETYLTRANSFERASE 4-RELATED"/>
    <property type="match status" value="1"/>
</dbReference>
<dbReference type="InterPro" id="IPR001447">
    <property type="entry name" value="Arylamine_N-AcTrfase"/>
</dbReference>
<protein>
    <submittedName>
        <fullName evidence="2">Arylamine N-acetyltransferase</fullName>
    </submittedName>
</protein>
<reference evidence="2" key="1">
    <citation type="submission" date="2022-12" db="EMBL/GenBank/DDBJ databases">
        <authorList>
            <person name="Krivoruchko A.V."/>
            <person name="Elkin A."/>
        </authorList>
    </citation>
    <scope>NUCLEOTIDE SEQUENCE</scope>
    <source>
        <strain evidence="2">IEGM 1388</strain>
    </source>
</reference>
<evidence type="ECO:0000256" key="1">
    <source>
        <dbReference type="ARBA" id="ARBA00006547"/>
    </source>
</evidence>
<dbReference type="RefSeq" id="WP_301570320.1">
    <property type="nucleotide sequence ID" value="NZ_JAPWIE010000002.1"/>
</dbReference>
<dbReference type="EMBL" id="JAPWIE010000002">
    <property type="protein sequence ID" value="MCZ4549792.1"/>
    <property type="molecule type" value="Genomic_DNA"/>
</dbReference>
<accession>A0ABT4MS04</accession>
<dbReference type="Proteomes" id="UP001067235">
    <property type="component" value="Unassembled WGS sequence"/>
</dbReference>
<dbReference type="Gene3D" id="3.30.2140.10">
    <property type="entry name" value="Arylamine N-acetyltransferase"/>
    <property type="match status" value="1"/>
</dbReference>
<name>A0ABT4MS04_GORRU</name>
<gene>
    <name evidence="2" type="ORF">O4213_07350</name>
</gene>
<comment type="similarity">
    <text evidence="1">Belongs to the arylamine N-acetyltransferase family.</text>
</comment>
<dbReference type="InterPro" id="IPR038765">
    <property type="entry name" value="Papain-like_cys_pep_sf"/>
</dbReference>
<organism evidence="2 3">
    <name type="scientific">Gordonia rubripertincta</name>
    <name type="common">Rhodococcus corallinus</name>
    <dbReference type="NCBI Taxonomy" id="36822"/>
    <lineage>
        <taxon>Bacteria</taxon>
        <taxon>Bacillati</taxon>
        <taxon>Actinomycetota</taxon>
        <taxon>Actinomycetes</taxon>
        <taxon>Mycobacteriales</taxon>
        <taxon>Gordoniaceae</taxon>
        <taxon>Gordonia</taxon>
    </lineage>
</organism>
<sequence>MSSTDMSDPALSTTSSTIDLDAYFKRVGHTGSATPTLETLQALVAAHTRAIPFETIDPLMGVPVMDLGASALFEKLVSRGRGGYCYEQNGLMRYVLAELGFTVEAFAGRVVWMMPADAPTPARTHQVLSVTVVDTGLEYLVDVGFGGQTLSSPIRMILDEKQSTRHEPYRIVRHGDESMLEALVRDAWRPLYTFAPTPVPQIDLEVGSWYVSTHPASGFVGGMTVARVTDDARWNLRGRNLSVHGRDGTSTKTVLQSSAEVVELLDHRFGINLAGIDGLEQRVAQVLDT</sequence>
<proteinExistence type="inferred from homology"/>
<keyword evidence="3" id="KW-1185">Reference proteome</keyword>
<comment type="caution">
    <text evidence="2">The sequence shown here is derived from an EMBL/GenBank/DDBJ whole genome shotgun (WGS) entry which is preliminary data.</text>
</comment>
<evidence type="ECO:0000313" key="2">
    <source>
        <dbReference type="EMBL" id="MCZ4549792.1"/>
    </source>
</evidence>
<dbReference type="PANTHER" id="PTHR11786">
    <property type="entry name" value="N-HYDROXYARYLAMINE O-ACETYLTRANSFERASE"/>
    <property type="match status" value="1"/>
</dbReference>
<dbReference type="SUPFAM" id="SSF54001">
    <property type="entry name" value="Cysteine proteinases"/>
    <property type="match status" value="1"/>
</dbReference>